<keyword evidence="11" id="KW-0902">Two-component regulatory system</keyword>
<evidence type="ECO:0000256" key="5">
    <source>
        <dbReference type="ARBA" id="ARBA00022679"/>
    </source>
</evidence>
<dbReference type="Gene3D" id="3.30.565.10">
    <property type="entry name" value="Histidine kinase-like ATPase, C-terminal domain"/>
    <property type="match status" value="1"/>
</dbReference>
<keyword evidence="17" id="KW-1185">Reference proteome</keyword>
<dbReference type="SUPFAM" id="SSF47384">
    <property type="entry name" value="Homodimeric domain of signal transducing histidine kinase"/>
    <property type="match status" value="1"/>
</dbReference>
<dbReference type="InterPro" id="IPR004358">
    <property type="entry name" value="Sig_transdc_His_kin-like_C"/>
</dbReference>
<comment type="subcellular location">
    <subcellularLocation>
        <location evidence="2">Membrane</location>
        <topology evidence="2">Multi-pass membrane protein</topology>
    </subcellularLocation>
</comment>
<dbReference type="GO" id="GO:0005886">
    <property type="term" value="C:plasma membrane"/>
    <property type="evidence" value="ECO:0007669"/>
    <property type="project" value="TreeGrafter"/>
</dbReference>
<accession>A0A1B1YSN2</accession>
<dbReference type="SUPFAM" id="SSF55874">
    <property type="entry name" value="ATPase domain of HSP90 chaperone/DNA topoisomerase II/histidine kinase"/>
    <property type="match status" value="1"/>
</dbReference>
<dbReference type="STRING" id="1810504.PG2T_05810"/>
<evidence type="ECO:0000259" key="14">
    <source>
        <dbReference type="PROSITE" id="PS50109"/>
    </source>
</evidence>
<keyword evidence="5" id="KW-0808">Transferase</keyword>
<organism evidence="16 17">
    <name type="scientific">Immundisolibacter cernigliae</name>
    <dbReference type="NCBI Taxonomy" id="1810504"/>
    <lineage>
        <taxon>Bacteria</taxon>
        <taxon>Pseudomonadati</taxon>
        <taxon>Pseudomonadota</taxon>
        <taxon>Gammaproteobacteria</taxon>
        <taxon>Immundisolibacterales</taxon>
        <taxon>Immundisolibacteraceae</taxon>
        <taxon>Immundisolibacter</taxon>
    </lineage>
</organism>
<feature type="domain" description="Histidine kinase" evidence="14">
    <location>
        <begin position="226"/>
        <end position="440"/>
    </location>
</feature>
<dbReference type="PRINTS" id="PR00344">
    <property type="entry name" value="BCTRLSENSOR"/>
</dbReference>
<evidence type="ECO:0000256" key="4">
    <source>
        <dbReference type="ARBA" id="ARBA00022553"/>
    </source>
</evidence>
<evidence type="ECO:0000313" key="16">
    <source>
        <dbReference type="EMBL" id="ANX03756.1"/>
    </source>
</evidence>
<dbReference type="SMART" id="SM00388">
    <property type="entry name" value="HisKA"/>
    <property type="match status" value="1"/>
</dbReference>
<protein>
    <recommendedName>
        <fullName evidence="3">histidine kinase</fullName>
        <ecNumber evidence="3">2.7.13.3</ecNumber>
    </recommendedName>
</protein>
<evidence type="ECO:0000256" key="3">
    <source>
        <dbReference type="ARBA" id="ARBA00012438"/>
    </source>
</evidence>
<dbReference type="InterPro" id="IPR003661">
    <property type="entry name" value="HisK_dim/P_dom"/>
</dbReference>
<dbReference type="InterPro" id="IPR013727">
    <property type="entry name" value="2CSK_N"/>
</dbReference>
<comment type="catalytic activity">
    <reaction evidence="1">
        <text>ATP + protein L-histidine = ADP + protein N-phospho-L-histidine.</text>
        <dbReference type="EC" id="2.7.13.3"/>
    </reaction>
</comment>
<dbReference type="Pfam" id="PF02518">
    <property type="entry name" value="HATPase_c"/>
    <property type="match status" value="1"/>
</dbReference>
<keyword evidence="4" id="KW-0597">Phosphoprotein</keyword>
<keyword evidence="6 13" id="KW-0812">Transmembrane</keyword>
<dbReference type="PROSITE" id="PS50109">
    <property type="entry name" value="HIS_KIN"/>
    <property type="match status" value="1"/>
</dbReference>
<evidence type="ECO:0000313" key="17">
    <source>
        <dbReference type="Proteomes" id="UP000092952"/>
    </source>
</evidence>
<dbReference type="Gene3D" id="1.10.287.130">
    <property type="match status" value="1"/>
</dbReference>
<evidence type="ECO:0000256" key="2">
    <source>
        <dbReference type="ARBA" id="ARBA00004141"/>
    </source>
</evidence>
<keyword evidence="10 13" id="KW-1133">Transmembrane helix</keyword>
<dbReference type="FunCoup" id="A0A1B1YSN2">
    <property type="interactions" value="179"/>
</dbReference>
<dbReference type="GO" id="GO:0000155">
    <property type="term" value="F:phosphorelay sensor kinase activity"/>
    <property type="evidence" value="ECO:0007669"/>
    <property type="project" value="InterPro"/>
</dbReference>
<keyword evidence="8" id="KW-0418">Kinase</keyword>
<dbReference type="Pfam" id="PF08521">
    <property type="entry name" value="2CSK_N"/>
    <property type="match status" value="1"/>
</dbReference>
<dbReference type="Pfam" id="PF00512">
    <property type="entry name" value="HisKA"/>
    <property type="match status" value="1"/>
</dbReference>
<evidence type="ECO:0000256" key="7">
    <source>
        <dbReference type="ARBA" id="ARBA00022741"/>
    </source>
</evidence>
<dbReference type="KEGG" id="gbi:PG2T_05810"/>
<reference evidence="17" key="1">
    <citation type="submission" date="2016-03" db="EMBL/GenBank/DDBJ databases">
        <title>Complete genome sequence of Solimmundus cernigliae, representing a novel lineage of polycyclic aromatic hydrocarbon degraders within the Gammaproteobacteria.</title>
        <authorList>
            <person name="Singleton D.R."/>
            <person name="Dickey A.N."/>
            <person name="Scholl E.H."/>
            <person name="Wright F.A."/>
            <person name="Aitken M.D."/>
        </authorList>
    </citation>
    <scope>NUCLEOTIDE SEQUENCE [LARGE SCALE GENOMIC DNA]</scope>
    <source>
        <strain evidence="17">TR3.2</strain>
    </source>
</reference>
<dbReference type="PANTHER" id="PTHR45436:SF14">
    <property type="entry name" value="SENSOR PROTEIN QSEC"/>
    <property type="match status" value="1"/>
</dbReference>
<name>A0A1B1YSN2_9GAMM</name>
<dbReference type="Proteomes" id="UP000092952">
    <property type="component" value="Chromosome"/>
</dbReference>
<dbReference type="InterPro" id="IPR036890">
    <property type="entry name" value="HATPase_C_sf"/>
</dbReference>
<feature type="domain" description="HAMP" evidence="15">
    <location>
        <begin position="166"/>
        <end position="218"/>
    </location>
</feature>
<dbReference type="SMART" id="SM00387">
    <property type="entry name" value="HATPase_c"/>
    <property type="match status" value="1"/>
</dbReference>
<dbReference type="InterPro" id="IPR005467">
    <property type="entry name" value="His_kinase_dom"/>
</dbReference>
<dbReference type="RefSeq" id="WP_068803377.1">
    <property type="nucleotide sequence ID" value="NZ_CP014671.1"/>
</dbReference>
<feature type="transmembrane region" description="Helical" evidence="13">
    <location>
        <begin position="7"/>
        <end position="28"/>
    </location>
</feature>
<evidence type="ECO:0000256" key="9">
    <source>
        <dbReference type="ARBA" id="ARBA00022840"/>
    </source>
</evidence>
<evidence type="ECO:0000256" key="11">
    <source>
        <dbReference type="ARBA" id="ARBA00023012"/>
    </source>
</evidence>
<dbReference type="CDD" id="cd00075">
    <property type="entry name" value="HATPase"/>
    <property type="match status" value="1"/>
</dbReference>
<evidence type="ECO:0000256" key="13">
    <source>
        <dbReference type="SAM" id="Phobius"/>
    </source>
</evidence>
<dbReference type="InterPro" id="IPR003660">
    <property type="entry name" value="HAMP_dom"/>
</dbReference>
<dbReference type="EC" id="2.7.13.3" evidence="3"/>
<evidence type="ECO:0000256" key="12">
    <source>
        <dbReference type="ARBA" id="ARBA00023136"/>
    </source>
</evidence>
<evidence type="ECO:0000259" key="15">
    <source>
        <dbReference type="PROSITE" id="PS50885"/>
    </source>
</evidence>
<dbReference type="EMBL" id="CP014671">
    <property type="protein sequence ID" value="ANX03756.1"/>
    <property type="molecule type" value="Genomic_DNA"/>
</dbReference>
<dbReference type="InParanoid" id="A0A1B1YSN2"/>
<keyword evidence="9" id="KW-0067">ATP-binding</keyword>
<evidence type="ECO:0000256" key="6">
    <source>
        <dbReference type="ARBA" id="ARBA00022692"/>
    </source>
</evidence>
<evidence type="ECO:0000256" key="8">
    <source>
        <dbReference type="ARBA" id="ARBA00022777"/>
    </source>
</evidence>
<evidence type="ECO:0000256" key="1">
    <source>
        <dbReference type="ARBA" id="ARBA00000085"/>
    </source>
</evidence>
<evidence type="ECO:0000256" key="10">
    <source>
        <dbReference type="ARBA" id="ARBA00022989"/>
    </source>
</evidence>
<dbReference type="AlphaFoldDB" id="A0A1B1YSN2"/>
<keyword evidence="7" id="KW-0547">Nucleotide-binding</keyword>
<dbReference type="InterPro" id="IPR050428">
    <property type="entry name" value="TCS_sensor_his_kinase"/>
</dbReference>
<dbReference type="PROSITE" id="PS50885">
    <property type="entry name" value="HAMP"/>
    <property type="match status" value="1"/>
</dbReference>
<keyword evidence="12 13" id="KW-0472">Membrane</keyword>
<dbReference type="OrthoDB" id="9809766at2"/>
<dbReference type="CDD" id="cd00082">
    <property type="entry name" value="HisKA"/>
    <property type="match status" value="1"/>
</dbReference>
<dbReference type="InterPro" id="IPR003594">
    <property type="entry name" value="HATPase_dom"/>
</dbReference>
<dbReference type="InterPro" id="IPR036097">
    <property type="entry name" value="HisK_dim/P_sf"/>
</dbReference>
<proteinExistence type="predicted"/>
<dbReference type="GO" id="GO:0005524">
    <property type="term" value="F:ATP binding"/>
    <property type="evidence" value="ECO:0007669"/>
    <property type="project" value="UniProtKB-KW"/>
</dbReference>
<dbReference type="PANTHER" id="PTHR45436">
    <property type="entry name" value="SENSOR HISTIDINE KINASE YKOH"/>
    <property type="match status" value="1"/>
</dbReference>
<gene>
    <name evidence="16" type="ORF">PG2T_05810</name>
</gene>
<sequence>MSSIRSYLLIAVLSAITLTSFVAALYGYRAGVAAADALFDAELTNAAILISTLLPAQAQASDPVPALPSSEVSFQVWNDAGHLLLRSANAPQTPMAPFEPGLRADNFGGHRWQILVRREPAAGHWVMVAQRADTRYLLADSVVRESLLAQLAALPVSAVLIWLIVGHGLRRLDRLAGALRSKAADDLAPLQLAEPPTELAVIVSAVNGLLQRLEQSLGRERRLTADAAHELRTPIAALKVHLHNLAGRLPADDPVLVRLHADTARLEHLIAQILLLYRMAPDQYQARMEPLDLTELAREQIAAHYPQFEHKQQDVRLEGEGQTLVGDRFALATLLQNLLVNANRYTPVGGHIRVSCGPLPGGGALLQVSDSGPGLPAAEHERVFDRFYRQVGARHNDPAGSGLGLSIARLVADLHGATIRFAASPFETGLTVSVEFPARRNA</sequence>